<dbReference type="AlphaFoldDB" id="A0AAN7RJL6"/>
<evidence type="ECO:0008006" key="3">
    <source>
        <dbReference type="Google" id="ProtNLM"/>
    </source>
</evidence>
<name>A0AAN7RJL6_MYCAM</name>
<evidence type="ECO:0000313" key="2">
    <source>
        <dbReference type="Proteomes" id="UP001333110"/>
    </source>
</evidence>
<reference evidence="1 2" key="1">
    <citation type="journal article" date="2023" name="J. Hered.">
        <title>Chromosome-level genome of the wood stork (Mycteria americana) provides insight into avian chromosome evolution.</title>
        <authorList>
            <person name="Flamio R. Jr."/>
            <person name="Ramstad K.M."/>
        </authorList>
    </citation>
    <scope>NUCLEOTIDE SEQUENCE [LARGE SCALE GENOMIC DNA]</scope>
    <source>
        <strain evidence="1">JAX WOST 10</strain>
    </source>
</reference>
<keyword evidence="2" id="KW-1185">Reference proteome</keyword>
<gene>
    <name evidence="1" type="ORF">QYF61_027688</name>
</gene>
<sequence length="220" mass="25004">MCPEARKADSILRCMTRSMARRSREGIIQNTASSFGTLDTGWQAGVGLAKGPQDGQGLEHLAYEESLREMGLSSLGKGRPRGTALQLASTYKEVMENTEPDSEPWCMLRRQNNECKVIEKRFSLEIRKTFFSMHSLHQTWNYRPVSLTLIPGNMMEQLILATISKHMNSKKIIRSSQHGFTKGKSYKRRAVVIVCFDFCKAFHAVCHKILMDKSVEVWAE</sequence>
<accession>A0AAN7RJL6</accession>
<evidence type="ECO:0000313" key="1">
    <source>
        <dbReference type="EMBL" id="KAK4806687.1"/>
    </source>
</evidence>
<dbReference type="EMBL" id="JAUNZN010000036">
    <property type="protein sequence ID" value="KAK4806687.1"/>
    <property type="molecule type" value="Genomic_DNA"/>
</dbReference>
<comment type="caution">
    <text evidence="1">The sequence shown here is derived from an EMBL/GenBank/DDBJ whole genome shotgun (WGS) entry which is preliminary data.</text>
</comment>
<dbReference type="Proteomes" id="UP001333110">
    <property type="component" value="Unassembled WGS sequence"/>
</dbReference>
<proteinExistence type="predicted"/>
<organism evidence="1 2">
    <name type="scientific">Mycteria americana</name>
    <name type="common">Wood stork</name>
    <dbReference type="NCBI Taxonomy" id="33587"/>
    <lineage>
        <taxon>Eukaryota</taxon>
        <taxon>Metazoa</taxon>
        <taxon>Chordata</taxon>
        <taxon>Craniata</taxon>
        <taxon>Vertebrata</taxon>
        <taxon>Euteleostomi</taxon>
        <taxon>Archelosauria</taxon>
        <taxon>Archosauria</taxon>
        <taxon>Dinosauria</taxon>
        <taxon>Saurischia</taxon>
        <taxon>Theropoda</taxon>
        <taxon>Coelurosauria</taxon>
        <taxon>Aves</taxon>
        <taxon>Neognathae</taxon>
        <taxon>Neoaves</taxon>
        <taxon>Aequornithes</taxon>
        <taxon>Ciconiiformes</taxon>
        <taxon>Ciconiidae</taxon>
        <taxon>Mycteria</taxon>
    </lineage>
</organism>
<protein>
    <recommendedName>
        <fullName evidence="3">Reverse transcriptase</fullName>
    </recommendedName>
</protein>